<proteinExistence type="predicted"/>
<comment type="caution">
    <text evidence="1">The sequence shown here is derived from an EMBL/GenBank/DDBJ whole genome shotgun (WGS) entry which is preliminary data.</text>
</comment>
<organism evidence="1 2">
    <name type="scientific">Nelumbo nucifera</name>
    <name type="common">Sacred lotus</name>
    <dbReference type="NCBI Taxonomy" id="4432"/>
    <lineage>
        <taxon>Eukaryota</taxon>
        <taxon>Viridiplantae</taxon>
        <taxon>Streptophyta</taxon>
        <taxon>Embryophyta</taxon>
        <taxon>Tracheophyta</taxon>
        <taxon>Spermatophyta</taxon>
        <taxon>Magnoliopsida</taxon>
        <taxon>Proteales</taxon>
        <taxon>Nelumbonaceae</taxon>
        <taxon>Nelumbo</taxon>
    </lineage>
</organism>
<dbReference type="AlphaFoldDB" id="A0A822Z8N5"/>
<dbReference type="EMBL" id="DUZY01000005">
    <property type="protein sequence ID" value="DAD40923.1"/>
    <property type="molecule type" value="Genomic_DNA"/>
</dbReference>
<gene>
    <name evidence="1" type="ORF">HUJ06_015246</name>
</gene>
<evidence type="ECO:0000313" key="2">
    <source>
        <dbReference type="Proteomes" id="UP000607653"/>
    </source>
</evidence>
<name>A0A822Z8N5_NELNU</name>
<keyword evidence="2" id="KW-1185">Reference proteome</keyword>
<reference evidence="1 2" key="1">
    <citation type="journal article" date="2020" name="Mol. Biol. Evol.">
        <title>Distinct Expression and Methylation Patterns for Genes with Different Fates following a Single Whole-Genome Duplication in Flowering Plants.</title>
        <authorList>
            <person name="Shi T."/>
            <person name="Rahmani R.S."/>
            <person name="Gugger P.F."/>
            <person name="Wang M."/>
            <person name="Li H."/>
            <person name="Zhang Y."/>
            <person name="Li Z."/>
            <person name="Wang Q."/>
            <person name="Van de Peer Y."/>
            <person name="Marchal K."/>
            <person name="Chen J."/>
        </authorList>
    </citation>
    <scope>NUCLEOTIDE SEQUENCE [LARGE SCALE GENOMIC DNA]</scope>
    <source>
        <tissue evidence="1">Leaf</tissue>
    </source>
</reference>
<dbReference type="Proteomes" id="UP000607653">
    <property type="component" value="Unassembled WGS sequence"/>
</dbReference>
<evidence type="ECO:0000313" key="1">
    <source>
        <dbReference type="EMBL" id="DAD40923.1"/>
    </source>
</evidence>
<sequence>MSRYSFPPIKLDPASVTLLEHVNTVDEYDEEALRSAERSSDNLCSRIRGGEEVANWQSHSTLLQDFSGTVSDFYVCRWKLKGCFR</sequence>
<accession>A0A822Z8N5</accession>
<protein>
    <submittedName>
        <fullName evidence="1">Uncharacterized protein</fullName>
    </submittedName>
</protein>